<dbReference type="InterPro" id="IPR043968">
    <property type="entry name" value="SGNH"/>
</dbReference>
<evidence type="ECO:0000313" key="6">
    <source>
        <dbReference type="Proteomes" id="UP001500236"/>
    </source>
</evidence>
<sequence length="699" mass="74036">MSAPQSSARPTDPPSSSSASQERLSRGVPASRFRPELHGVRGLAILGVVLFHLFGAGRVSGGIDIFLAVSGFLFTAMLLREAASRGGVHDVGRYLARLARRILPPAVVAIAVTTMAGLLILPSTRHHQLLTEARASLLYWENIELVSSQLAYEAAGPASSPFQHFWSLSVQGQFYLLWPVLAVLAVLLARALRRPAVHVMAVLVVLVLGASFAWALWMRQQAPEAAYLMTSTRLWELAFGGVLALLGARLTLPRPVRGVAGWLGLALIISCGFVLDGASLFPGAWALWPLLGLALVLASAGPQGGLQDPPGTAARLLSTRPLAWVGSIAYGLYLWHWPLLIFHLELTDQDGLGVLDGAGLLVVSILAGWATHRWIERPTAARASLAPRVPLTAAAGTLAIGAVATTIGVIGTTVTLPEGYSMAGVDRALHPGAAATAPGADPAPPDVAPVPAAEVLAADRPQYYDWDCRQSQGGGLEASEVLICEDPDPPASPTATVMLTGGSHAGQWQHAWMMLADTYDWELIIADKSGCRLQSTENARSSSCAAWNANLIDAVAERAPDLVVTPGTVMNRSTESIEDGAPQRWRELRSTGAEVLLMRGTPRPDGSVADCLAQGRESGECGADPSQIAAADPLDDLDLPDGVHTVDLTDHICPDGTCDAVVGNVVVWYDDSHLSTYYVETLAPLLDAELQSDVPQLFR</sequence>
<keyword evidence="2" id="KW-0472">Membrane</keyword>
<feature type="region of interest" description="Disordered" evidence="1">
    <location>
        <begin position="1"/>
        <end position="28"/>
    </location>
</feature>
<protein>
    <submittedName>
        <fullName evidence="5">Acyltransferase family protein</fullName>
    </submittedName>
</protein>
<name>A0ABP6M4S7_9MICC</name>
<reference evidence="6" key="1">
    <citation type="journal article" date="2019" name="Int. J. Syst. Evol. Microbiol.">
        <title>The Global Catalogue of Microorganisms (GCM) 10K type strain sequencing project: providing services to taxonomists for standard genome sequencing and annotation.</title>
        <authorList>
            <consortium name="The Broad Institute Genomics Platform"/>
            <consortium name="The Broad Institute Genome Sequencing Center for Infectious Disease"/>
            <person name="Wu L."/>
            <person name="Ma J."/>
        </authorList>
    </citation>
    <scope>NUCLEOTIDE SEQUENCE [LARGE SCALE GENOMIC DNA]</scope>
    <source>
        <strain evidence="6">JCM 14309</strain>
    </source>
</reference>
<dbReference type="EMBL" id="BAAAVT010000019">
    <property type="protein sequence ID" value="GAA3073283.1"/>
    <property type="molecule type" value="Genomic_DNA"/>
</dbReference>
<feature type="transmembrane region" description="Helical" evidence="2">
    <location>
        <begin position="174"/>
        <end position="192"/>
    </location>
</feature>
<feature type="domain" description="SGNH" evidence="4">
    <location>
        <begin position="490"/>
        <end position="687"/>
    </location>
</feature>
<evidence type="ECO:0000256" key="2">
    <source>
        <dbReference type="SAM" id="Phobius"/>
    </source>
</evidence>
<dbReference type="PANTHER" id="PTHR23028">
    <property type="entry name" value="ACETYLTRANSFERASE"/>
    <property type="match status" value="1"/>
</dbReference>
<keyword evidence="5" id="KW-0808">Transferase</keyword>
<dbReference type="Proteomes" id="UP001500236">
    <property type="component" value="Unassembled WGS sequence"/>
</dbReference>
<dbReference type="PANTHER" id="PTHR23028:SF53">
    <property type="entry name" value="ACYL_TRANSF_3 DOMAIN-CONTAINING PROTEIN"/>
    <property type="match status" value="1"/>
</dbReference>
<feature type="transmembrane region" description="Helical" evidence="2">
    <location>
        <begin position="322"/>
        <end position="340"/>
    </location>
</feature>
<feature type="transmembrane region" description="Helical" evidence="2">
    <location>
        <begin position="391"/>
        <end position="411"/>
    </location>
</feature>
<feature type="transmembrane region" description="Helical" evidence="2">
    <location>
        <begin position="259"/>
        <end position="278"/>
    </location>
</feature>
<feature type="domain" description="Acyltransferase 3" evidence="3">
    <location>
        <begin position="36"/>
        <end position="371"/>
    </location>
</feature>
<comment type="caution">
    <text evidence="5">The sequence shown here is derived from an EMBL/GenBank/DDBJ whole genome shotgun (WGS) entry which is preliminary data.</text>
</comment>
<dbReference type="RefSeq" id="WP_344680904.1">
    <property type="nucleotide sequence ID" value="NZ_BAAAVT010000019.1"/>
</dbReference>
<keyword evidence="5" id="KW-0012">Acyltransferase</keyword>
<feature type="transmembrane region" description="Helical" evidence="2">
    <location>
        <begin position="102"/>
        <end position="121"/>
    </location>
</feature>
<feature type="compositionally biased region" description="Low complexity" evidence="1">
    <location>
        <begin position="1"/>
        <end position="22"/>
    </location>
</feature>
<evidence type="ECO:0000313" key="5">
    <source>
        <dbReference type="EMBL" id="GAA3073283.1"/>
    </source>
</evidence>
<feature type="transmembrane region" description="Helical" evidence="2">
    <location>
        <begin position="352"/>
        <end position="370"/>
    </location>
</feature>
<evidence type="ECO:0000259" key="3">
    <source>
        <dbReference type="Pfam" id="PF01757"/>
    </source>
</evidence>
<evidence type="ECO:0000259" key="4">
    <source>
        <dbReference type="Pfam" id="PF19040"/>
    </source>
</evidence>
<dbReference type="InterPro" id="IPR002656">
    <property type="entry name" value="Acyl_transf_3_dom"/>
</dbReference>
<organism evidence="5 6">
    <name type="scientific">Nesterenkonia aethiopica</name>
    <dbReference type="NCBI Taxonomy" id="269144"/>
    <lineage>
        <taxon>Bacteria</taxon>
        <taxon>Bacillati</taxon>
        <taxon>Actinomycetota</taxon>
        <taxon>Actinomycetes</taxon>
        <taxon>Micrococcales</taxon>
        <taxon>Micrococcaceae</taxon>
        <taxon>Nesterenkonia</taxon>
    </lineage>
</organism>
<dbReference type="InterPro" id="IPR050879">
    <property type="entry name" value="Acyltransferase_3"/>
</dbReference>
<feature type="transmembrane region" description="Helical" evidence="2">
    <location>
        <begin position="199"/>
        <end position="217"/>
    </location>
</feature>
<dbReference type="Pfam" id="PF01757">
    <property type="entry name" value="Acyl_transf_3"/>
    <property type="match status" value="1"/>
</dbReference>
<keyword evidence="2" id="KW-1133">Transmembrane helix</keyword>
<feature type="transmembrane region" description="Helical" evidence="2">
    <location>
        <begin position="237"/>
        <end position="252"/>
    </location>
</feature>
<keyword evidence="2" id="KW-0812">Transmembrane</keyword>
<accession>A0ABP6M4S7</accession>
<evidence type="ECO:0000256" key="1">
    <source>
        <dbReference type="SAM" id="MobiDB-lite"/>
    </source>
</evidence>
<feature type="transmembrane region" description="Helical" evidence="2">
    <location>
        <begin position="65"/>
        <end position="82"/>
    </location>
</feature>
<proteinExistence type="predicted"/>
<dbReference type="GO" id="GO:0016746">
    <property type="term" value="F:acyltransferase activity"/>
    <property type="evidence" value="ECO:0007669"/>
    <property type="project" value="UniProtKB-KW"/>
</dbReference>
<gene>
    <name evidence="5" type="ORF">GCM10010529_26570</name>
</gene>
<dbReference type="Pfam" id="PF19040">
    <property type="entry name" value="SGNH"/>
    <property type="match status" value="1"/>
</dbReference>
<feature type="transmembrane region" description="Helical" evidence="2">
    <location>
        <begin position="40"/>
        <end position="59"/>
    </location>
</feature>
<feature type="transmembrane region" description="Helical" evidence="2">
    <location>
        <begin position="284"/>
        <end position="301"/>
    </location>
</feature>
<keyword evidence="6" id="KW-1185">Reference proteome</keyword>